<name>A0A409VAT5_9AGAR</name>
<reference evidence="7 8" key="1">
    <citation type="journal article" date="2018" name="Evol. Lett.">
        <title>Horizontal gene cluster transfer increased hallucinogenic mushroom diversity.</title>
        <authorList>
            <person name="Reynolds H.T."/>
            <person name="Vijayakumar V."/>
            <person name="Gluck-Thaler E."/>
            <person name="Korotkin H.B."/>
            <person name="Matheny P.B."/>
            <person name="Slot J.C."/>
        </authorList>
    </citation>
    <scope>NUCLEOTIDE SEQUENCE [LARGE SCALE GENOMIC DNA]</scope>
    <source>
        <strain evidence="7 8">2629</strain>
    </source>
</reference>
<comment type="similarity">
    <text evidence="2">Belongs to the mitochondrion-specific ribosomal protein mL49 family.</text>
</comment>
<accession>A0A409VAT5</accession>
<proteinExistence type="inferred from homology"/>
<dbReference type="InParanoid" id="A0A409VAT5"/>
<protein>
    <recommendedName>
        <fullName evidence="6">Large ribosomal subunit protein mL49</fullName>
    </recommendedName>
</protein>
<evidence type="ECO:0000256" key="4">
    <source>
        <dbReference type="ARBA" id="ARBA00023128"/>
    </source>
</evidence>
<dbReference type="GO" id="GO:0006412">
    <property type="term" value="P:translation"/>
    <property type="evidence" value="ECO:0007669"/>
    <property type="project" value="InterPro"/>
</dbReference>
<dbReference type="Proteomes" id="UP000284842">
    <property type="component" value="Unassembled WGS sequence"/>
</dbReference>
<organism evidence="7 8">
    <name type="scientific">Panaeolus cyanescens</name>
    <dbReference type="NCBI Taxonomy" id="181874"/>
    <lineage>
        <taxon>Eukaryota</taxon>
        <taxon>Fungi</taxon>
        <taxon>Dikarya</taxon>
        <taxon>Basidiomycota</taxon>
        <taxon>Agaricomycotina</taxon>
        <taxon>Agaricomycetes</taxon>
        <taxon>Agaricomycetidae</taxon>
        <taxon>Agaricales</taxon>
        <taxon>Agaricineae</taxon>
        <taxon>Galeropsidaceae</taxon>
        <taxon>Panaeolus</taxon>
    </lineage>
</organism>
<keyword evidence="4" id="KW-0496">Mitochondrion</keyword>
<dbReference type="GO" id="GO:0005762">
    <property type="term" value="C:mitochondrial large ribosomal subunit"/>
    <property type="evidence" value="ECO:0007669"/>
    <property type="project" value="TreeGrafter"/>
</dbReference>
<dbReference type="InterPro" id="IPR007740">
    <property type="entry name" value="Ribosomal_mL49"/>
</dbReference>
<evidence type="ECO:0000256" key="5">
    <source>
        <dbReference type="ARBA" id="ARBA00023274"/>
    </source>
</evidence>
<dbReference type="Gene3D" id="3.30.780.10">
    <property type="entry name" value="SUI1-like domain"/>
    <property type="match status" value="1"/>
</dbReference>
<dbReference type="EMBL" id="NHTK01006100">
    <property type="protein sequence ID" value="PPQ64021.1"/>
    <property type="molecule type" value="Genomic_DNA"/>
</dbReference>
<comment type="subcellular location">
    <subcellularLocation>
        <location evidence="1">Mitochondrion</location>
    </subcellularLocation>
</comment>
<evidence type="ECO:0000256" key="6">
    <source>
        <dbReference type="ARBA" id="ARBA00035191"/>
    </source>
</evidence>
<gene>
    <name evidence="7" type="ORF">CVT24_009395</name>
</gene>
<dbReference type="STRING" id="181874.A0A409VAT5"/>
<evidence type="ECO:0000313" key="8">
    <source>
        <dbReference type="Proteomes" id="UP000284842"/>
    </source>
</evidence>
<evidence type="ECO:0000313" key="7">
    <source>
        <dbReference type="EMBL" id="PPQ64021.1"/>
    </source>
</evidence>
<dbReference type="Pfam" id="PF05046">
    <property type="entry name" value="Img2"/>
    <property type="match status" value="1"/>
</dbReference>
<dbReference type="OrthoDB" id="19439at2759"/>
<comment type="caution">
    <text evidence="7">The sequence shown here is derived from an EMBL/GenBank/DDBJ whole genome shotgun (WGS) entry which is preliminary data.</text>
</comment>
<keyword evidence="5" id="KW-0687">Ribonucleoprotein</keyword>
<dbReference type="PANTHER" id="PTHR13477">
    <property type="entry name" value="MITOCHONDRIAL 39S RIBOSOMAL PROTEIN L49"/>
    <property type="match status" value="1"/>
</dbReference>
<evidence type="ECO:0000256" key="1">
    <source>
        <dbReference type="ARBA" id="ARBA00004173"/>
    </source>
</evidence>
<dbReference type="PANTHER" id="PTHR13477:SF0">
    <property type="entry name" value="LARGE RIBOSOMAL SUBUNIT PROTEIN ML49"/>
    <property type="match status" value="1"/>
</dbReference>
<evidence type="ECO:0000256" key="2">
    <source>
        <dbReference type="ARBA" id="ARBA00005677"/>
    </source>
</evidence>
<sequence length="125" mass="13952">MFSVLRTSTSRSIPRCVRGLSTTVAEATAPSSTLATYPYHVPRNTRGNLPVYSDVRNNGGRYLVLVRNVEGSVEALVKNMKQQLFEPGSEEASKLKIEISQSKHLVITGGRWQRQVVEFLKQKGF</sequence>
<dbReference type="GO" id="GO:0003735">
    <property type="term" value="F:structural constituent of ribosome"/>
    <property type="evidence" value="ECO:0007669"/>
    <property type="project" value="InterPro"/>
</dbReference>
<keyword evidence="3" id="KW-0689">Ribosomal protein</keyword>
<keyword evidence="8" id="KW-1185">Reference proteome</keyword>
<evidence type="ECO:0000256" key="3">
    <source>
        <dbReference type="ARBA" id="ARBA00022980"/>
    </source>
</evidence>
<dbReference type="FunCoup" id="A0A409VAT5">
    <property type="interactions" value="38"/>
</dbReference>
<dbReference type="AlphaFoldDB" id="A0A409VAT5"/>